<comment type="cofactor">
    <cofactor evidence="5">
        <name>Zn(2+)</name>
        <dbReference type="ChEBI" id="CHEBI:29105"/>
    </cofactor>
    <text evidence="5">Binds 1 zinc ion per subunit.</text>
</comment>
<dbReference type="EC" id="3.5.1.23" evidence="2 6"/>
<keyword evidence="5" id="KW-0862">Zinc</keyword>
<evidence type="ECO:0000256" key="4">
    <source>
        <dbReference type="ARBA" id="ARBA00022801"/>
    </source>
</evidence>
<dbReference type="OrthoDB" id="191371at2759"/>
<evidence type="ECO:0000256" key="5">
    <source>
        <dbReference type="PIRSR" id="PIRSR606823-2"/>
    </source>
</evidence>
<protein>
    <recommendedName>
        <fullName evidence="3 6">Neutral ceramidase</fullName>
        <ecNumber evidence="2 6">3.5.1.23</ecNumber>
    </recommendedName>
</protein>
<comment type="catalytic activity">
    <reaction evidence="6">
        <text>an N-acylsphing-4-enine + H2O = sphing-4-enine + a fatty acid</text>
        <dbReference type="Rhea" id="RHEA:20856"/>
        <dbReference type="ChEBI" id="CHEBI:15377"/>
        <dbReference type="ChEBI" id="CHEBI:28868"/>
        <dbReference type="ChEBI" id="CHEBI:52639"/>
        <dbReference type="ChEBI" id="CHEBI:57756"/>
        <dbReference type="EC" id="3.5.1.23"/>
    </reaction>
</comment>
<keyword evidence="4 6" id="KW-0378">Hydrolase</keyword>
<organism evidence="9 10">
    <name type="scientific">Euroglyphus maynei</name>
    <name type="common">Mayne's house dust mite</name>
    <dbReference type="NCBI Taxonomy" id="6958"/>
    <lineage>
        <taxon>Eukaryota</taxon>
        <taxon>Metazoa</taxon>
        <taxon>Ecdysozoa</taxon>
        <taxon>Arthropoda</taxon>
        <taxon>Chelicerata</taxon>
        <taxon>Arachnida</taxon>
        <taxon>Acari</taxon>
        <taxon>Acariformes</taxon>
        <taxon>Sarcoptiformes</taxon>
        <taxon>Astigmata</taxon>
        <taxon>Psoroptidia</taxon>
        <taxon>Analgoidea</taxon>
        <taxon>Pyroglyphidae</taxon>
        <taxon>Pyroglyphinae</taxon>
        <taxon>Euroglyphus</taxon>
    </lineage>
</organism>
<evidence type="ECO:0000313" key="10">
    <source>
        <dbReference type="Proteomes" id="UP000194236"/>
    </source>
</evidence>
<dbReference type="Pfam" id="PF17048">
    <property type="entry name" value="Ceramidse_alk_C"/>
    <property type="match status" value="1"/>
</dbReference>
<evidence type="ECO:0000256" key="2">
    <source>
        <dbReference type="ARBA" id="ARBA00011891"/>
    </source>
</evidence>
<feature type="binding site" evidence="5">
    <location>
        <position position="73"/>
    </location>
    <ligand>
        <name>Zn(2+)</name>
        <dbReference type="ChEBI" id="CHEBI:29105"/>
    </ligand>
</feature>
<evidence type="ECO:0000256" key="6">
    <source>
        <dbReference type="RuleBase" id="RU366019"/>
    </source>
</evidence>
<dbReference type="InterPro" id="IPR006823">
    <property type="entry name" value="Ceramidase_alk"/>
</dbReference>
<dbReference type="Proteomes" id="UP000194236">
    <property type="component" value="Unassembled WGS sequence"/>
</dbReference>
<evidence type="ECO:0000259" key="7">
    <source>
        <dbReference type="Pfam" id="PF04734"/>
    </source>
</evidence>
<feature type="binding site" evidence="5">
    <location>
        <position position="111"/>
    </location>
    <ligand>
        <name>Zn(2+)</name>
        <dbReference type="ChEBI" id="CHEBI:29105"/>
    </ligand>
</feature>
<dbReference type="GO" id="GO:0046514">
    <property type="term" value="P:ceramide catabolic process"/>
    <property type="evidence" value="ECO:0007669"/>
    <property type="project" value="InterPro"/>
</dbReference>
<dbReference type="Pfam" id="PF04734">
    <property type="entry name" value="Ceramidase_alk"/>
    <property type="match status" value="1"/>
</dbReference>
<feature type="non-terminal residue" evidence="9">
    <location>
        <position position="1"/>
    </location>
</feature>
<dbReference type="GO" id="GO:0005576">
    <property type="term" value="C:extracellular region"/>
    <property type="evidence" value="ECO:0007669"/>
    <property type="project" value="TreeGrafter"/>
</dbReference>
<keyword evidence="6" id="KW-0443">Lipid metabolism</keyword>
<sequence length="305" mass="34916">FHQGTTKGNGSKFFNFIRDFIGHPSKEVLECHAPKAVLLPVGEMNFPYEWTPELMPTQMFEIGNLVIVGMPGEFTTMSGRRIRNDIKKIYADHGRDVHVILSGLANTYSNYIATPEEYQLQRYEGGSTLFGPHTLDAYRQQFQYLAKQMLSREKISSPGPKFPNLLKKEITLKPGVVYDSAIRHHKFGDAIQQPNEQYSIGESVVVKFCAANPRNNLRLEKTFLNVERFENDEWIVVATDAHWETKFTWHRDSGLLGTSDATIEWDIPAHTKPGLYRIKYFGDHKNIIGTIQEFEGASREFKVVE</sequence>
<dbReference type="GO" id="GO:0016020">
    <property type="term" value="C:membrane"/>
    <property type="evidence" value="ECO:0007669"/>
    <property type="project" value="GOC"/>
</dbReference>
<evidence type="ECO:0000256" key="1">
    <source>
        <dbReference type="ARBA" id="ARBA00009835"/>
    </source>
</evidence>
<dbReference type="GO" id="GO:0042759">
    <property type="term" value="P:long-chain fatty acid biosynthetic process"/>
    <property type="evidence" value="ECO:0007669"/>
    <property type="project" value="TreeGrafter"/>
</dbReference>
<comment type="caution">
    <text evidence="9">The sequence shown here is derived from an EMBL/GenBank/DDBJ whole genome shotgun (WGS) entry which is preliminary data.</text>
</comment>
<feature type="domain" description="Neutral/alkaline non-lysosomal ceramidase C-terminal" evidence="8">
    <location>
        <begin position="143"/>
        <end position="303"/>
    </location>
</feature>
<comment type="similarity">
    <text evidence="1 6">Belongs to the neutral ceramidase family.</text>
</comment>
<dbReference type="EMBL" id="MUJZ01055901">
    <property type="protein sequence ID" value="OTF72498.1"/>
    <property type="molecule type" value="Genomic_DNA"/>
</dbReference>
<feature type="domain" description="Neutral/alkaline non-lysosomal ceramidase N-terminal" evidence="7">
    <location>
        <begin position="1"/>
        <end position="140"/>
    </location>
</feature>
<proteinExistence type="inferred from homology"/>
<keyword evidence="6" id="KW-0746">Sphingolipid metabolism</keyword>
<dbReference type="AlphaFoldDB" id="A0A1Y3AXF5"/>
<keyword evidence="10" id="KW-1185">Reference proteome</keyword>
<dbReference type="Gene3D" id="2.60.40.2300">
    <property type="entry name" value="Neutral/alkaline non-lysosomal ceramidase, C-terminal domain"/>
    <property type="match status" value="1"/>
</dbReference>
<dbReference type="GO" id="GO:0046872">
    <property type="term" value="F:metal ion binding"/>
    <property type="evidence" value="ECO:0007669"/>
    <property type="project" value="UniProtKB-KW"/>
</dbReference>
<evidence type="ECO:0000256" key="3">
    <source>
        <dbReference type="ARBA" id="ARBA00019235"/>
    </source>
</evidence>
<name>A0A1Y3AXF5_EURMA</name>
<dbReference type="InterPro" id="IPR038445">
    <property type="entry name" value="NCDase_C_sf"/>
</dbReference>
<dbReference type="InterPro" id="IPR031329">
    <property type="entry name" value="NEUT/ALK_ceramidase_N"/>
</dbReference>
<dbReference type="InterPro" id="IPR031331">
    <property type="entry name" value="NEUT/ALK_ceramidase_C"/>
</dbReference>
<evidence type="ECO:0000259" key="8">
    <source>
        <dbReference type="Pfam" id="PF17048"/>
    </source>
</evidence>
<accession>A0A1Y3AXF5</accession>
<dbReference type="PANTHER" id="PTHR12670">
    <property type="entry name" value="CERAMIDASE"/>
    <property type="match status" value="1"/>
</dbReference>
<dbReference type="PANTHER" id="PTHR12670:SF1">
    <property type="entry name" value="NEUTRAL CERAMIDASE"/>
    <property type="match status" value="1"/>
</dbReference>
<evidence type="ECO:0000313" key="9">
    <source>
        <dbReference type="EMBL" id="OTF72498.1"/>
    </source>
</evidence>
<keyword evidence="5" id="KW-0479">Metal-binding</keyword>
<reference evidence="9 10" key="1">
    <citation type="submission" date="2017-03" db="EMBL/GenBank/DDBJ databases">
        <title>Genome Survey of Euroglyphus maynei.</title>
        <authorList>
            <person name="Arlian L.G."/>
            <person name="Morgan M.S."/>
            <person name="Rider S.D."/>
        </authorList>
    </citation>
    <scope>NUCLEOTIDE SEQUENCE [LARGE SCALE GENOMIC DNA]</scope>
    <source>
        <strain evidence="9">Arlian Lab</strain>
        <tissue evidence="9">Whole body</tissue>
    </source>
</reference>
<gene>
    <name evidence="9" type="ORF">BLA29_005063</name>
</gene>
<dbReference type="GO" id="GO:0017040">
    <property type="term" value="F:N-acylsphingosine amidohydrolase activity"/>
    <property type="evidence" value="ECO:0007669"/>
    <property type="project" value="UniProtKB-UniRule"/>
</dbReference>
<dbReference type="GO" id="GO:0046512">
    <property type="term" value="P:sphingosine biosynthetic process"/>
    <property type="evidence" value="ECO:0007669"/>
    <property type="project" value="TreeGrafter"/>
</dbReference>